<organism evidence="1 2">
    <name type="scientific">Holothuria leucospilota</name>
    <name type="common">Black long sea cucumber</name>
    <name type="synonym">Mertensiothuria leucospilota</name>
    <dbReference type="NCBI Taxonomy" id="206669"/>
    <lineage>
        <taxon>Eukaryota</taxon>
        <taxon>Metazoa</taxon>
        <taxon>Echinodermata</taxon>
        <taxon>Eleutherozoa</taxon>
        <taxon>Echinozoa</taxon>
        <taxon>Holothuroidea</taxon>
        <taxon>Aspidochirotacea</taxon>
        <taxon>Aspidochirotida</taxon>
        <taxon>Holothuriidae</taxon>
        <taxon>Holothuria</taxon>
    </lineage>
</organism>
<dbReference type="OrthoDB" id="5985347at2759"/>
<dbReference type="EMBL" id="JAIZAY010000013">
    <property type="protein sequence ID" value="KAJ8031046.1"/>
    <property type="molecule type" value="Genomic_DNA"/>
</dbReference>
<evidence type="ECO:0000313" key="2">
    <source>
        <dbReference type="Proteomes" id="UP001152320"/>
    </source>
</evidence>
<reference evidence="1" key="1">
    <citation type="submission" date="2021-10" db="EMBL/GenBank/DDBJ databases">
        <title>Tropical sea cucumber genome reveals ecological adaptation and Cuvierian tubules defense mechanism.</title>
        <authorList>
            <person name="Chen T."/>
        </authorList>
    </citation>
    <scope>NUCLEOTIDE SEQUENCE</scope>
    <source>
        <strain evidence="1">Nanhai2018</strain>
        <tissue evidence="1">Muscle</tissue>
    </source>
</reference>
<name>A0A9Q1BQQ0_HOLLE</name>
<sequence length="123" mass="14699">MTTLFNSIDKNIPAKLSSSRFSYPWVNRLIKRDIRQKQRLYNKVKKYGQSSHKFEFRKLRRSIDRKIRMSHNSYVRDIIGGSLKSDNTKPFWNLNLRGLMLVVSRRCRFKENSCPLPKIKPKP</sequence>
<comment type="caution">
    <text evidence="1">The sequence shown here is derived from an EMBL/GenBank/DDBJ whole genome shotgun (WGS) entry which is preliminary data.</text>
</comment>
<dbReference type="AlphaFoldDB" id="A0A9Q1BQQ0"/>
<gene>
    <name evidence="1" type="ORF">HOLleu_27647</name>
</gene>
<dbReference type="Proteomes" id="UP001152320">
    <property type="component" value="Chromosome 13"/>
</dbReference>
<accession>A0A9Q1BQQ0</accession>
<proteinExistence type="predicted"/>
<protein>
    <submittedName>
        <fullName evidence="1">Uncharacterized protein</fullName>
    </submittedName>
</protein>
<evidence type="ECO:0000313" key="1">
    <source>
        <dbReference type="EMBL" id="KAJ8031046.1"/>
    </source>
</evidence>
<keyword evidence="2" id="KW-1185">Reference proteome</keyword>